<comment type="caution">
    <text evidence="1">The sequence shown here is derived from an EMBL/GenBank/DDBJ whole genome shotgun (WGS) entry which is preliminary data.</text>
</comment>
<dbReference type="EMBL" id="BMEC01000016">
    <property type="protein sequence ID" value="GGC52144.1"/>
    <property type="molecule type" value="Genomic_DNA"/>
</dbReference>
<name>A0ABQ1N3J4_9BACT</name>
<proteinExistence type="predicted"/>
<dbReference type="RefSeq" id="WP_188467324.1">
    <property type="nucleotide sequence ID" value="NZ_BAABHU010000016.1"/>
</dbReference>
<sequence>MGLKLQGIIINENFENKQNELFELLEIDSFELTNRSSLNDYWNGFQTKGKIVFSFIENATIIRCDSHFISSETVKSKISKNHDIMTFYQYDTISALSFDFFRNGEPIRRLYTDSASKYFKFEEGQTLPEENNPKSVDDSFYNLTIHFLKNRIDSSFVHEPANSYEYKIQYDYPGIIKKLIGKVNYHNYWKRAF</sequence>
<accession>A0ABQ1N3J4</accession>
<gene>
    <name evidence="1" type="ORF">GCM10011506_42230</name>
</gene>
<keyword evidence="2" id="KW-1185">Reference proteome</keyword>
<evidence type="ECO:0000313" key="1">
    <source>
        <dbReference type="EMBL" id="GGC52144.1"/>
    </source>
</evidence>
<organism evidence="1 2">
    <name type="scientific">Marivirga lumbricoides</name>
    <dbReference type="NCBI Taxonomy" id="1046115"/>
    <lineage>
        <taxon>Bacteria</taxon>
        <taxon>Pseudomonadati</taxon>
        <taxon>Bacteroidota</taxon>
        <taxon>Cytophagia</taxon>
        <taxon>Cytophagales</taxon>
        <taxon>Marivirgaceae</taxon>
        <taxon>Marivirga</taxon>
    </lineage>
</organism>
<protein>
    <submittedName>
        <fullName evidence="1">Uncharacterized protein</fullName>
    </submittedName>
</protein>
<reference evidence="2" key="1">
    <citation type="journal article" date="2019" name="Int. J. Syst. Evol. Microbiol.">
        <title>The Global Catalogue of Microorganisms (GCM) 10K type strain sequencing project: providing services to taxonomists for standard genome sequencing and annotation.</title>
        <authorList>
            <consortium name="The Broad Institute Genomics Platform"/>
            <consortium name="The Broad Institute Genome Sequencing Center for Infectious Disease"/>
            <person name="Wu L."/>
            <person name="Ma J."/>
        </authorList>
    </citation>
    <scope>NUCLEOTIDE SEQUENCE [LARGE SCALE GENOMIC DNA]</scope>
    <source>
        <strain evidence="2">CGMCC 1.10832</strain>
    </source>
</reference>
<dbReference type="Proteomes" id="UP000636010">
    <property type="component" value="Unassembled WGS sequence"/>
</dbReference>
<evidence type="ECO:0000313" key="2">
    <source>
        <dbReference type="Proteomes" id="UP000636010"/>
    </source>
</evidence>